<protein>
    <submittedName>
        <fullName evidence="3">Outer membrane beta-barrel protein</fullName>
    </submittedName>
</protein>
<dbReference type="Pfam" id="PF13568">
    <property type="entry name" value="OMP_b-brl_2"/>
    <property type="match status" value="1"/>
</dbReference>
<name>A0ABV8EM56_9BACT</name>
<evidence type="ECO:0000259" key="2">
    <source>
        <dbReference type="Pfam" id="PF13568"/>
    </source>
</evidence>
<dbReference type="EMBL" id="JBHSAV010000056">
    <property type="protein sequence ID" value="MFC3977384.1"/>
    <property type="molecule type" value="Genomic_DNA"/>
</dbReference>
<keyword evidence="1" id="KW-0732">Signal</keyword>
<gene>
    <name evidence="3" type="ORF">ACFOUP_13435</name>
</gene>
<dbReference type="RefSeq" id="WP_241297424.1">
    <property type="nucleotide sequence ID" value="NZ_JAKZGR010000020.1"/>
</dbReference>
<feature type="domain" description="Outer membrane protein beta-barrel" evidence="2">
    <location>
        <begin position="106"/>
        <end position="233"/>
    </location>
</feature>
<dbReference type="InterPro" id="IPR025665">
    <property type="entry name" value="Beta-barrel_OMP_2"/>
</dbReference>
<feature type="chain" id="PRO_5046280227" evidence="1">
    <location>
        <begin position="21"/>
        <end position="264"/>
    </location>
</feature>
<proteinExistence type="predicted"/>
<reference evidence="4" key="1">
    <citation type="journal article" date="2019" name="Int. J. Syst. Evol. Microbiol.">
        <title>The Global Catalogue of Microorganisms (GCM) 10K type strain sequencing project: providing services to taxonomists for standard genome sequencing and annotation.</title>
        <authorList>
            <consortium name="The Broad Institute Genomics Platform"/>
            <consortium name="The Broad Institute Genome Sequencing Center for Infectious Disease"/>
            <person name="Wu L."/>
            <person name="Ma J."/>
        </authorList>
    </citation>
    <scope>NUCLEOTIDE SEQUENCE [LARGE SCALE GENOMIC DNA]</scope>
    <source>
        <strain evidence="4">CECT 8551</strain>
    </source>
</reference>
<accession>A0ABV8EM56</accession>
<feature type="signal peptide" evidence="1">
    <location>
        <begin position="1"/>
        <end position="20"/>
    </location>
</feature>
<evidence type="ECO:0000313" key="4">
    <source>
        <dbReference type="Proteomes" id="UP001595766"/>
    </source>
</evidence>
<organism evidence="3 4">
    <name type="scientific">Belliella kenyensis</name>
    <dbReference type="NCBI Taxonomy" id="1472724"/>
    <lineage>
        <taxon>Bacteria</taxon>
        <taxon>Pseudomonadati</taxon>
        <taxon>Bacteroidota</taxon>
        <taxon>Cytophagia</taxon>
        <taxon>Cytophagales</taxon>
        <taxon>Cyclobacteriaceae</taxon>
        <taxon>Belliella</taxon>
    </lineage>
</organism>
<comment type="caution">
    <text evidence="3">The sequence shown here is derived from an EMBL/GenBank/DDBJ whole genome shotgun (WGS) entry which is preliminary data.</text>
</comment>
<dbReference type="Proteomes" id="UP001595766">
    <property type="component" value="Unassembled WGS sequence"/>
</dbReference>
<keyword evidence="4" id="KW-1185">Reference proteome</keyword>
<sequence>MKKLLFIMALSLTICSLGFAQEEEIEQKNVVKTKDFKLFGSDWHYEKYEDKHWSLTTNGEDVQFKGKKKRRYERSMNFDLGINTWVENDPTPQVKPWGSWTVGINYQRQYKFGNNFSLNPGLGVNWYNFKFEDRNLIAVREADGIGFEQFTGNGVGTKSKITSSYVNLSLIPTIHSNNGKFRFGVGPYAGFRLGGRGKFVYDDIDGNKNKIFDRANMFANNVRYGARANLGIGGTDFFISYDLNDYFIKDKGPRANAISFGITL</sequence>
<evidence type="ECO:0000313" key="3">
    <source>
        <dbReference type="EMBL" id="MFC3977384.1"/>
    </source>
</evidence>
<evidence type="ECO:0000256" key="1">
    <source>
        <dbReference type="SAM" id="SignalP"/>
    </source>
</evidence>